<keyword evidence="2" id="KW-0805">Transcription regulation</keyword>
<dbReference type="PROSITE" id="PS50977">
    <property type="entry name" value="HTH_TETR_2"/>
    <property type="match status" value="1"/>
</dbReference>
<dbReference type="PANTHER" id="PTHR30055">
    <property type="entry name" value="HTH-TYPE TRANSCRIPTIONAL REGULATOR RUTR"/>
    <property type="match status" value="1"/>
</dbReference>
<dbReference type="GO" id="GO:0000976">
    <property type="term" value="F:transcription cis-regulatory region binding"/>
    <property type="evidence" value="ECO:0007669"/>
    <property type="project" value="TreeGrafter"/>
</dbReference>
<sequence length="222" mass="24338">MDSSRMSEETIDGIMDATYRALCEHGYAELTMQDIAAKSTKSKGTLHYHFDGKQELLEAFLEHLLERFEERTETVPGETPAERLHAFVDELLSSADDDSATAFRTAMLEIKAQSPYDEAYQERLAAFDQRLRDRIAGFVADGVAAGEFRDDVDPEATGEFLVTVFHGAQTRAAAVDRSPERTKEYVHAYIDEALCADDGGSGGANGDDTDDSAAIGEPEGSR</sequence>
<dbReference type="Pfam" id="PF13977">
    <property type="entry name" value="TetR_C_6"/>
    <property type="match status" value="1"/>
</dbReference>
<dbReference type="Proteomes" id="UP000283805">
    <property type="component" value="Unassembled WGS sequence"/>
</dbReference>
<dbReference type="PANTHER" id="PTHR30055:SF234">
    <property type="entry name" value="HTH-TYPE TRANSCRIPTIONAL REGULATOR BETI"/>
    <property type="match status" value="1"/>
</dbReference>
<evidence type="ECO:0000259" key="7">
    <source>
        <dbReference type="PROSITE" id="PS50977"/>
    </source>
</evidence>
<evidence type="ECO:0000313" key="9">
    <source>
        <dbReference type="Proteomes" id="UP000283805"/>
    </source>
</evidence>
<dbReference type="Gene3D" id="1.10.357.10">
    <property type="entry name" value="Tetracycline Repressor, domain 2"/>
    <property type="match status" value="1"/>
</dbReference>
<dbReference type="InterPro" id="IPR039538">
    <property type="entry name" value="BetI_C"/>
</dbReference>
<evidence type="ECO:0000256" key="5">
    <source>
        <dbReference type="PROSITE-ProRule" id="PRU00335"/>
    </source>
</evidence>
<proteinExistence type="predicted"/>
<reference evidence="8 9" key="1">
    <citation type="submission" date="2018-09" db="EMBL/GenBank/DDBJ databases">
        <title>Genomic Encyclopedia of Archaeal and Bacterial Type Strains, Phase II (KMG-II): from individual species to whole genera.</title>
        <authorList>
            <person name="Goeker M."/>
        </authorList>
    </citation>
    <scope>NUCLEOTIDE SEQUENCE [LARGE SCALE GENOMIC DNA]</scope>
    <source>
        <strain evidence="8 9">DSM 13151</strain>
    </source>
</reference>
<dbReference type="InterPro" id="IPR050109">
    <property type="entry name" value="HTH-type_TetR-like_transc_reg"/>
</dbReference>
<keyword evidence="4" id="KW-0804">Transcription</keyword>
<evidence type="ECO:0000313" key="8">
    <source>
        <dbReference type="EMBL" id="RKD95025.1"/>
    </source>
</evidence>
<accession>A0A3R7GVL4</accession>
<feature type="DNA-binding region" description="H-T-H motif" evidence="5">
    <location>
        <begin position="31"/>
        <end position="50"/>
    </location>
</feature>
<feature type="domain" description="HTH tetR-type" evidence="7">
    <location>
        <begin position="8"/>
        <end position="68"/>
    </location>
</feature>
<dbReference type="InterPro" id="IPR009057">
    <property type="entry name" value="Homeodomain-like_sf"/>
</dbReference>
<dbReference type="Pfam" id="PF00440">
    <property type="entry name" value="TetR_N"/>
    <property type="match status" value="1"/>
</dbReference>
<dbReference type="InterPro" id="IPR001647">
    <property type="entry name" value="HTH_TetR"/>
</dbReference>
<dbReference type="EMBL" id="RAPO01000002">
    <property type="protein sequence ID" value="RKD95025.1"/>
    <property type="molecule type" value="Genomic_DNA"/>
</dbReference>
<keyword evidence="1" id="KW-0678">Repressor</keyword>
<evidence type="ECO:0000256" key="6">
    <source>
        <dbReference type="SAM" id="MobiDB-lite"/>
    </source>
</evidence>
<gene>
    <name evidence="8" type="ORF">ATJ93_1874</name>
</gene>
<organism evidence="8 9">
    <name type="scientific">Halopiger aswanensis</name>
    <dbReference type="NCBI Taxonomy" id="148449"/>
    <lineage>
        <taxon>Archaea</taxon>
        <taxon>Methanobacteriati</taxon>
        <taxon>Methanobacteriota</taxon>
        <taxon>Stenosarchaea group</taxon>
        <taxon>Halobacteria</taxon>
        <taxon>Halobacteriales</taxon>
        <taxon>Natrialbaceae</taxon>
        <taxon>Halopiger</taxon>
    </lineage>
</organism>
<dbReference type="SUPFAM" id="SSF48498">
    <property type="entry name" value="Tetracyclin repressor-like, C-terminal domain"/>
    <property type="match status" value="1"/>
</dbReference>
<keyword evidence="3 5" id="KW-0238">DNA-binding</keyword>
<dbReference type="PRINTS" id="PR00455">
    <property type="entry name" value="HTHTETR"/>
</dbReference>
<evidence type="ECO:0000256" key="2">
    <source>
        <dbReference type="ARBA" id="ARBA00023015"/>
    </source>
</evidence>
<dbReference type="GO" id="GO:0003700">
    <property type="term" value="F:DNA-binding transcription factor activity"/>
    <property type="evidence" value="ECO:0007669"/>
    <property type="project" value="TreeGrafter"/>
</dbReference>
<dbReference type="AlphaFoldDB" id="A0A3R7GVL4"/>
<comment type="caution">
    <text evidence="8">The sequence shown here is derived from an EMBL/GenBank/DDBJ whole genome shotgun (WGS) entry which is preliminary data.</text>
</comment>
<dbReference type="InterPro" id="IPR036271">
    <property type="entry name" value="Tet_transcr_reg_TetR-rel_C_sf"/>
</dbReference>
<dbReference type="SUPFAM" id="SSF46689">
    <property type="entry name" value="Homeodomain-like"/>
    <property type="match status" value="1"/>
</dbReference>
<keyword evidence="9" id="KW-1185">Reference proteome</keyword>
<name>A0A3R7GVL4_9EURY</name>
<evidence type="ECO:0000256" key="3">
    <source>
        <dbReference type="ARBA" id="ARBA00023125"/>
    </source>
</evidence>
<protein>
    <submittedName>
        <fullName evidence="8">TetR family transcriptional regulator</fullName>
    </submittedName>
</protein>
<feature type="region of interest" description="Disordered" evidence="6">
    <location>
        <begin position="197"/>
        <end position="222"/>
    </location>
</feature>
<evidence type="ECO:0000256" key="4">
    <source>
        <dbReference type="ARBA" id="ARBA00023163"/>
    </source>
</evidence>
<evidence type="ECO:0000256" key="1">
    <source>
        <dbReference type="ARBA" id="ARBA00022491"/>
    </source>
</evidence>